<dbReference type="SUPFAM" id="SSF55961">
    <property type="entry name" value="Bet v1-like"/>
    <property type="match status" value="1"/>
</dbReference>
<evidence type="ECO:0000256" key="1">
    <source>
        <dbReference type="SAM" id="Phobius"/>
    </source>
</evidence>
<dbReference type="InterPro" id="IPR019587">
    <property type="entry name" value="Polyketide_cyclase/dehydratase"/>
</dbReference>
<proteinExistence type="predicted"/>
<keyword evidence="1" id="KW-1133">Transmembrane helix</keyword>
<gene>
    <name evidence="2" type="ORF">HLB44_31160</name>
</gene>
<accession>A0ABX2ESH7</accession>
<reference evidence="2 3" key="1">
    <citation type="submission" date="2020-05" db="EMBL/GenBank/DDBJ databases">
        <title>Aquincola sp. isolate from soil.</title>
        <authorList>
            <person name="Han J."/>
            <person name="Kim D.-U."/>
        </authorList>
    </citation>
    <scope>NUCLEOTIDE SEQUENCE [LARGE SCALE GENOMIC DNA]</scope>
    <source>
        <strain evidence="2 3">S2</strain>
    </source>
</reference>
<dbReference type="InterPro" id="IPR023393">
    <property type="entry name" value="START-like_dom_sf"/>
</dbReference>
<dbReference type="Proteomes" id="UP000737171">
    <property type="component" value="Unassembled WGS sequence"/>
</dbReference>
<dbReference type="Gene3D" id="3.30.530.20">
    <property type="match status" value="1"/>
</dbReference>
<evidence type="ECO:0000313" key="2">
    <source>
        <dbReference type="EMBL" id="NRF71455.1"/>
    </source>
</evidence>
<feature type="transmembrane region" description="Helical" evidence="1">
    <location>
        <begin position="82"/>
        <end position="103"/>
    </location>
</feature>
<keyword evidence="1" id="KW-0812">Transmembrane</keyword>
<evidence type="ECO:0000313" key="3">
    <source>
        <dbReference type="Proteomes" id="UP000737171"/>
    </source>
</evidence>
<dbReference type="RefSeq" id="WP_173132674.1">
    <property type="nucleotide sequence ID" value="NZ_JABRWJ010000012.1"/>
</dbReference>
<comment type="caution">
    <text evidence="2">The sequence shown here is derived from an EMBL/GenBank/DDBJ whole genome shotgun (WGS) entry which is preliminary data.</text>
</comment>
<name>A0ABX2ESH7_9BURK</name>
<organism evidence="2 3">
    <name type="scientific">Pseudaquabacterium terrae</name>
    <dbReference type="NCBI Taxonomy" id="2732868"/>
    <lineage>
        <taxon>Bacteria</taxon>
        <taxon>Pseudomonadati</taxon>
        <taxon>Pseudomonadota</taxon>
        <taxon>Betaproteobacteria</taxon>
        <taxon>Burkholderiales</taxon>
        <taxon>Sphaerotilaceae</taxon>
        <taxon>Pseudaquabacterium</taxon>
    </lineage>
</organism>
<dbReference type="EMBL" id="JABRWJ010000012">
    <property type="protein sequence ID" value="NRF71455.1"/>
    <property type="molecule type" value="Genomic_DNA"/>
</dbReference>
<feature type="transmembrane region" description="Helical" evidence="1">
    <location>
        <begin position="109"/>
        <end position="130"/>
    </location>
</feature>
<protein>
    <submittedName>
        <fullName evidence="2">SRPBCC family protein</fullName>
    </submittedName>
</protein>
<keyword evidence="1" id="KW-0472">Membrane</keyword>
<sequence length="332" mass="37439">MTVPSPAGDPPPARGPKFLPFSRGWPLLAGVLAGIALRLVFSGKPGDPYATMLGSFIYLVPMLVGAVTVYAAERLGRRSFGYYLWAPFVANVFFVFGTLLILIEGLICAIVIVPLFALLGSIGGLAMGVVCRITNWPKQTLYGLWALPLLLGAVESQLPLPTRERAVEASRLIQASPETVWRHIHDARAIQPHEVDAAFFFRIGVPLPEAGISKLTPEGRVREIRMGKAVHFEQVVTEWEEQRHVRWVHRYTADSFPRHALDDHVVLGGHYFDIHTIAYRLVPRGPATELQLRMEYRVSTPFNWYADPLARWMLENFEDVLLRFYQRRSEAR</sequence>
<keyword evidence="3" id="KW-1185">Reference proteome</keyword>
<dbReference type="Pfam" id="PF10604">
    <property type="entry name" value="Polyketide_cyc2"/>
    <property type="match status" value="1"/>
</dbReference>
<feature type="transmembrane region" description="Helical" evidence="1">
    <location>
        <begin position="24"/>
        <end position="43"/>
    </location>
</feature>
<feature type="transmembrane region" description="Helical" evidence="1">
    <location>
        <begin position="49"/>
        <end position="70"/>
    </location>
</feature>